<dbReference type="EMBL" id="JAEHOI010000006">
    <property type="protein sequence ID" value="MBK0421868.1"/>
    <property type="molecule type" value="Genomic_DNA"/>
</dbReference>
<dbReference type="PANTHER" id="PTHR33154:SF15">
    <property type="entry name" value="REGULATORY PROTEIN ARSR"/>
    <property type="match status" value="1"/>
</dbReference>
<protein>
    <submittedName>
        <fullName evidence="5">Helix-turn-helix transcriptional regulator</fullName>
    </submittedName>
</protein>
<evidence type="ECO:0000256" key="3">
    <source>
        <dbReference type="ARBA" id="ARBA00023163"/>
    </source>
</evidence>
<dbReference type="SMART" id="SM00418">
    <property type="entry name" value="HTH_ARSR"/>
    <property type="match status" value="1"/>
</dbReference>
<evidence type="ECO:0000313" key="6">
    <source>
        <dbReference type="Proteomes" id="UP000618733"/>
    </source>
</evidence>
<evidence type="ECO:0000256" key="1">
    <source>
        <dbReference type="ARBA" id="ARBA00023015"/>
    </source>
</evidence>
<dbReference type="InterPro" id="IPR001845">
    <property type="entry name" value="HTH_ArsR_DNA-bd_dom"/>
</dbReference>
<dbReference type="Gene3D" id="1.10.10.10">
    <property type="entry name" value="Winged helix-like DNA-binding domain superfamily/Winged helix DNA-binding domain"/>
    <property type="match status" value="1"/>
</dbReference>
<proteinExistence type="predicted"/>
<feature type="domain" description="HTH arsR-type" evidence="4">
    <location>
        <begin position="14"/>
        <end position="125"/>
    </location>
</feature>
<evidence type="ECO:0000256" key="2">
    <source>
        <dbReference type="ARBA" id="ARBA00023125"/>
    </source>
</evidence>
<dbReference type="Proteomes" id="UP000618733">
    <property type="component" value="Unassembled WGS sequence"/>
</dbReference>
<name>A0A934QCD2_9MICO</name>
<dbReference type="InterPro" id="IPR051081">
    <property type="entry name" value="HTH_MetalResp_TranReg"/>
</dbReference>
<keyword evidence="1" id="KW-0805">Transcription regulation</keyword>
<keyword evidence="2" id="KW-0238">DNA-binding</keyword>
<dbReference type="AlphaFoldDB" id="A0A934QCD2"/>
<dbReference type="RefSeq" id="WP_200132081.1">
    <property type="nucleotide sequence ID" value="NZ_JAEHOI010000006.1"/>
</dbReference>
<dbReference type="SUPFAM" id="SSF46785">
    <property type="entry name" value="Winged helix' DNA-binding domain"/>
    <property type="match status" value="1"/>
</dbReference>
<accession>A0A934QCD2</accession>
<gene>
    <name evidence="5" type="ORF">JD292_07250</name>
</gene>
<evidence type="ECO:0000313" key="5">
    <source>
        <dbReference type="EMBL" id="MBK0421868.1"/>
    </source>
</evidence>
<reference evidence="5" key="1">
    <citation type="submission" date="2020-12" db="EMBL/GenBank/DDBJ databases">
        <title>Leucobacter sp. CAS2, isolated from Chromium sludge.</title>
        <authorList>
            <person name="Xu Z."/>
        </authorList>
    </citation>
    <scope>NUCLEOTIDE SEQUENCE</scope>
    <source>
        <strain evidence="5">CSA2</strain>
    </source>
</reference>
<dbReference type="InterPro" id="IPR036388">
    <property type="entry name" value="WH-like_DNA-bd_sf"/>
</dbReference>
<evidence type="ECO:0000259" key="4">
    <source>
        <dbReference type="SMART" id="SM00418"/>
    </source>
</evidence>
<keyword evidence="3" id="KW-0804">Transcription</keyword>
<comment type="caution">
    <text evidence="5">The sequence shown here is derived from an EMBL/GenBank/DDBJ whole genome shotgun (WGS) entry which is preliminary data.</text>
</comment>
<organism evidence="5 6">
    <name type="scientific">Leucobacter edaphi</name>
    <dbReference type="NCBI Taxonomy" id="2796472"/>
    <lineage>
        <taxon>Bacteria</taxon>
        <taxon>Bacillati</taxon>
        <taxon>Actinomycetota</taxon>
        <taxon>Actinomycetes</taxon>
        <taxon>Micrococcales</taxon>
        <taxon>Microbacteriaceae</taxon>
        <taxon>Leucobacter</taxon>
    </lineage>
</organism>
<dbReference type="GO" id="GO:0003677">
    <property type="term" value="F:DNA binding"/>
    <property type="evidence" value="ECO:0007669"/>
    <property type="project" value="UniProtKB-KW"/>
</dbReference>
<keyword evidence="6" id="KW-1185">Reference proteome</keyword>
<dbReference type="GO" id="GO:0003700">
    <property type="term" value="F:DNA-binding transcription factor activity"/>
    <property type="evidence" value="ECO:0007669"/>
    <property type="project" value="InterPro"/>
</dbReference>
<sequence length="194" mass="21370">MRHRHAHVNITDPSALRALAHPLRLRILGSLRADGPQTVGKLSGRLDAAPGSISYHLGTLEKHGLIELAPELARDRRERWWRATAESTRFDPAAAHENPEQQAAGRAMRTTIVHGYAAALLAYLESEETLDRAWVAAGTIGDSLAWLTVEELAEMSRELEELSTRWAGRSARDTGGARTGAHPVTIQYAAYRRP</sequence>
<dbReference type="Pfam" id="PF12840">
    <property type="entry name" value="HTH_20"/>
    <property type="match status" value="1"/>
</dbReference>
<dbReference type="InterPro" id="IPR036390">
    <property type="entry name" value="WH_DNA-bd_sf"/>
</dbReference>
<dbReference type="CDD" id="cd00090">
    <property type="entry name" value="HTH_ARSR"/>
    <property type="match status" value="1"/>
</dbReference>
<dbReference type="PANTHER" id="PTHR33154">
    <property type="entry name" value="TRANSCRIPTIONAL REGULATOR, ARSR FAMILY"/>
    <property type="match status" value="1"/>
</dbReference>
<dbReference type="InterPro" id="IPR011991">
    <property type="entry name" value="ArsR-like_HTH"/>
</dbReference>